<organism evidence="14 15">
    <name type="scientific">Streptomyces microflavus</name>
    <name type="common">Streptomyces lipmanii</name>
    <dbReference type="NCBI Taxonomy" id="1919"/>
    <lineage>
        <taxon>Bacteria</taxon>
        <taxon>Bacillati</taxon>
        <taxon>Actinomycetota</taxon>
        <taxon>Actinomycetes</taxon>
        <taxon>Kitasatosporales</taxon>
        <taxon>Streptomycetaceae</taxon>
        <taxon>Streptomyces</taxon>
    </lineage>
</organism>
<dbReference type="GO" id="GO:0006281">
    <property type="term" value="P:DNA repair"/>
    <property type="evidence" value="ECO:0007669"/>
    <property type="project" value="UniProtKB-KW"/>
</dbReference>
<comment type="caution">
    <text evidence="14">The sequence shown here is derived from an EMBL/GenBank/DDBJ whole genome shotgun (WGS) entry which is preliminary data.</text>
</comment>
<evidence type="ECO:0000256" key="6">
    <source>
        <dbReference type="ARBA" id="ARBA00022769"/>
    </source>
</evidence>
<dbReference type="GO" id="GO:0005737">
    <property type="term" value="C:cytoplasm"/>
    <property type="evidence" value="ECO:0007669"/>
    <property type="project" value="UniProtKB-SubCell"/>
</dbReference>
<evidence type="ECO:0000256" key="5">
    <source>
        <dbReference type="ARBA" id="ARBA00022763"/>
    </source>
</evidence>
<evidence type="ECO:0000256" key="13">
    <source>
        <dbReference type="ARBA" id="ARBA00042156"/>
    </source>
</evidence>
<dbReference type="Gene3D" id="1.20.1580.10">
    <property type="entry name" value="ABC transporter ATPase like domain"/>
    <property type="match status" value="1"/>
</dbReference>
<evidence type="ECO:0000256" key="12">
    <source>
        <dbReference type="ARBA" id="ARBA00039316"/>
    </source>
</evidence>
<sequence>DVLAMSVEEAQDFLHDVQPAARVLDLLADIGLGYLTLGQSATTLSGGEAQRIKLVSELHRAPRGHSLYLLDEP</sequence>
<evidence type="ECO:0000256" key="9">
    <source>
        <dbReference type="ARBA" id="ARBA00023125"/>
    </source>
</evidence>
<evidence type="ECO:0000256" key="1">
    <source>
        <dbReference type="ARBA" id="ARBA00004496"/>
    </source>
</evidence>
<keyword evidence="4" id="KW-0547">Nucleotide-binding</keyword>
<dbReference type="RefSeq" id="WP_203678945.1">
    <property type="nucleotide sequence ID" value="NZ_JAAGME010000317.1"/>
</dbReference>
<evidence type="ECO:0000256" key="4">
    <source>
        <dbReference type="ARBA" id="ARBA00022741"/>
    </source>
</evidence>
<evidence type="ECO:0000256" key="3">
    <source>
        <dbReference type="ARBA" id="ARBA00022737"/>
    </source>
</evidence>
<evidence type="ECO:0000256" key="8">
    <source>
        <dbReference type="ARBA" id="ARBA00022881"/>
    </source>
</evidence>
<accession>A0A6N9V2U1</accession>
<evidence type="ECO:0000256" key="2">
    <source>
        <dbReference type="ARBA" id="ARBA00022490"/>
    </source>
</evidence>
<gene>
    <name evidence="14" type="ORF">G3I39_08205</name>
</gene>
<feature type="non-terminal residue" evidence="14">
    <location>
        <position position="73"/>
    </location>
</feature>
<comment type="similarity">
    <text evidence="11">Belongs to the ABC transporter superfamily. UvrA family.</text>
</comment>
<proteinExistence type="inferred from homology"/>
<dbReference type="InterPro" id="IPR027417">
    <property type="entry name" value="P-loop_NTPase"/>
</dbReference>
<keyword evidence="8" id="KW-0267">Excision nuclease</keyword>
<feature type="non-terminal residue" evidence="14">
    <location>
        <position position="1"/>
    </location>
</feature>
<dbReference type="SUPFAM" id="SSF52540">
    <property type="entry name" value="P-loop containing nucleoside triphosphate hydrolases"/>
    <property type="match status" value="1"/>
</dbReference>
<dbReference type="PANTHER" id="PTHR43152">
    <property type="entry name" value="UVRABC SYSTEM PROTEIN A"/>
    <property type="match status" value="1"/>
</dbReference>
<evidence type="ECO:0000256" key="10">
    <source>
        <dbReference type="ARBA" id="ARBA00023204"/>
    </source>
</evidence>
<evidence type="ECO:0000313" key="14">
    <source>
        <dbReference type="EMBL" id="NEB67036.1"/>
    </source>
</evidence>
<dbReference type="EMBL" id="JAAGME010000317">
    <property type="protein sequence ID" value="NEB67036.1"/>
    <property type="molecule type" value="Genomic_DNA"/>
</dbReference>
<dbReference type="PANTHER" id="PTHR43152:SF3">
    <property type="entry name" value="UVRABC SYSTEM PROTEIN A"/>
    <property type="match status" value="1"/>
</dbReference>
<dbReference type="AlphaFoldDB" id="A0A6N9V2U1"/>
<dbReference type="GO" id="GO:0004518">
    <property type="term" value="F:nuclease activity"/>
    <property type="evidence" value="ECO:0007669"/>
    <property type="project" value="UniProtKB-KW"/>
</dbReference>
<keyword evidence="3" id="KW-0677">Repeat</keyword>
<reference evidence="14 15" key="1">
    <citation type="submission" date="2020-01" db="EMBL/GenBank/DDBJ databases">
        <title>Insect and environment-associated Actinomycetes.</title>
        <authorList>
            <person name="Currrie C."/>
            <person name="Chevrette M."/>
            <person name="Carlson C."/>
            <person name="Stubbendieck R."/>
            <person name="Wendt-Pienkowski E."/>
        </authorList>
    </citation>
    <scope>NUCLEOTIDE SEQUENCE [LARGE SCALE GENOMIC DNA]</scope>
    <source>
        <strain evidence="14 15">SID14438</strain>
    </source>
</reference>
<keyword evidence="5" id="KW-0227">DNA damage</keyword>
<keyword evidence="6" id="KW-0228">DNA excision</keyword>
<evidence type="ECO:0000313" key="15">
    <source>
        <dbReference type="Proteomes" id="UP000471648"/>
    </source>
</evidence>
<evidence type="ECO:0000256" key="7">
    <source>
        <dbReference type="ARBA" id="ARBA00022840"/>
    </source>
</evidence>
<dbReference type="GO" id="GO:0005524">
    <property type="term" value="F:ATP binding"/>
    <property type="evidence" value="ECO:0007669"/>
    <property type="project" value="UniProtKB-KW"/>
</dbReference>
<keyword evidence="2" id="KW-0963">Cytoplasm</keyword>
<evidence type="ECO:0000256" key="11">
    <source>
        <dbReference type="ARBA" id="ARBA00038000"/>
    </source>
</evidence>
<keyword evidence="10" id="KW-0234">DNA repair</keyword>
<name>A0A6N9V2U1_STRMI</name>
<keyword evidence="7" id="KW-0067">ATP-binding</keyword>
<dbReference type="Proteomes" id="UP000471648">
    <property type="component" value="Unassembled WGS sequence"/>
</dbReference>
<protein>
    <recommendedName>
        <fullName evidence="12">UvrABC system protein A</fullName>
    </recommendedName>
    <alternativeName>
        <fullName evidence="13">Excinuclease ABC subunit A</fullName>
    </alternativeName>
</protein>
<keyword evidence="9" id="KW-0238">DNA-binding</keyword>
<comment type="subcellular location">
    <subcellularLocation>
        <location evidence="1">Cytoplasm</location>
    </subcellularLocation>
</comment>
<dbReference type="GO" id="GO:0003677">
    <property type="term" value="F:DNA binding"/>
    <property type="evidence" value="ECO:0007669"/>
    <property type="project" value="UniProtKB-KW"/>
</dbReference>